<dbReference type="Pfam" id="PF01807">
    <property type="entry name" value="Zn_ribbon_DnaG"/>
    <property type="match status" value="1"/>
</dbReference>
<evidence type="ECO:0000313" key="5">
    <source>
        <dbReference type="EMBL" id="ALO13766.1"/>
    </source>
</evidence>
<keyword evidence="5" id="KW-0808">Transferase</keyword>
<dbReference type="GO" id="GO:0005737">
    <property type="term" value="C:cytoplasm"/>
    <property type="evidence" value="ECO:0007669"/>
    <property type="project" value="TreeGrafter"/>
</dbReference>
<dbReference type="Proteomes" id="UP000064893">
    <property type="component" value="Chromosome"/>
</dbReference>
<dbReference type="EC" id="2.7.7.-" evidence="5"/>
<keyword evidence="6" id="KW-1185">Reference proteome</keyword>
<evidence type="ECO:0000256" key="3">
    <source>
        <dbReference type="ARBA" id="ARBA00022833"/>
    </source>
</evidence>
<dbReference type="InterPro" id="IPR036977">
    <property type="entry name" value="DNA_primase_Znf_CHC2"/>
</dbReference>
<evidence type="ECO:0000259" key="4">
    <source>
        <dbReference type="SMART" id="SM00400"/>
    </source>
</evidence>
<feature type="domain" description="Zinc finger CHC2-type" evidence="4">
    <location>
        <begin position="31"/>
        <end position="81"/>
    </location>
</feature>
<evidence type="ECO:0000256" key="2">
    <source>
        <dbReference type="ARBA" id="ARBA00022771"/>
    </source>
</evidence>
<dbReference type="Gene3D" id="3.90.580.10">
    <property type="entry name" value="Zinc finger, CHC2-type domain"/>
    <property type="match status" value="1"/>
</dbReference>
<dbReference type="SUPFAM" id="SSF57783">
    <property type="entry name" value="Zinc beta-ribbon"/>
    <property type="match status" value="1"/>
</dbReference>
<protein>
    <submittedName>
        <fullName evidence="5">DNA primase</fullName>
        <ecNumber evidence="5">2.7.7.-</ecNumber>
    </submittedName>
</protein>
<gene>
    <name evidence="5" type="primary">dnaG_2</name>
    <name evidence="5" type="ORF">L21SP5_00084</name>
</gene>
<dbReference type="PANTHER" id="PTHR30313">
    <property type="entry name" value="DNA PRIMASE"/>
    <property type="match status" value="1"/>
</dbReference>
<reference evidence="5 6" key="1">
    <citation type="submission" date="2015-11" db="EMBL/GenBank/DDBJ databases">
        <title>Description and complete genome sequence of a novel strain predominating in hypersaline microbial mats and representing a new family of the Bacteriodetes phylum.</title>
        <authorList>
            <person name="Spring S."/>
            <person name="Bunk B."/>
            <person name="Sproer C."/>
            <person name="Klenk H.-P."/>
        </authorList>
    </citation>
    <scope>NUCLEOTIDE SEQUENCE [LARGE SCALE GENOMIC DNA]</scope>
    <source>
        <strain evidence="5 6">L21-Spi-D4</strain>
    </source>
</reference>
<keyword evidence="5" id="KW-0548">Nucleotidyltransferase</keyword>
<dbReference type="Gene3D" id="3.40.50.300">
    <property type="entry name" value="P-loop containing nucleotide triphosphate hydrolases"/>
    <property type="match status" value="1"/>
</dbReference>
<dbReference type="Pfam" id="PF13155">
    <property type="entry name" value="Toprim_2"/>
    <property type="match status" value="1"/>
</dbReference>
<proteinExistence type="predicted"/>
<dbReference type="KEGG" id="blq:L21SP5_00084"/>
<dbReference type="AlphaFoldDB" id="A0A0S2HUT6"/>
<keyword evidence="1" id="KW-0479">Metal-binding</keyword>
<dbReference type="SUPFAM" id="SSF52540">
    <property type="entry name" value="P-loop containing nucleoside triphosphate hydrolases"/>
    <property type="match status" value="1"/>
</dbReference>
<dbReference type="SUPFAM" id="SSF56731">
    <property type="entry name" value="DNA primase core"/>
    <property type="match status" value="1"/>
</dbReference>
<sequence>MQIPDIKKQLTIMSVLAHYGIKPDKNDHIKCPFHEDDKPSCKIYTETNTYNCFGCGKTGDVIQFIQDKENCDKHTALKKAAELAGENTEVMGISSGKASVKEAENFAELFNRQKDGLPRSPKAQEYLRNRCLEQLQEVGYNSGVNWKKLKQCITFPLKDKNGNIVSLYGRRIAESNGHNIEFGKHYYTANRKGLYPGYPDANTETLIITEAIIDAASLLHCKDDLQSVSILSAYGTNGLTAERKAAISQLSNLEEIIFFFDGDQAGKEAARKYSEELIKDKACLVSTVPTPDGEDINSLFVNYGKEAILQLIEERQPVVQTQSVGSRTQCHASPKKAATTNVQTHCHASPKEAATEVQPQCLASPLKTDTPNKIIHETPTARYIIKGSLPKTFDRMLVSLDVQHLETAIKYRCRLDLYEEKQARKEASEASEKLDLRSDLVENDLSQLTDLLEEHRDNQLQQTTEENSNDKALSLPEQAKCKAFLKKQNLIEHLNDLIGQSGIVGEENNRLFLFIIGTSHKMPGTLHALIQGSSGSGKTHLLSKIAALMPDERVVKFTRVTENSFYNYDEYYFQGKLVCLEDIDGLKEEALFAWRELISNEQLSSSTSQKDENGNIRSAQRIVRGPMASICATTHGQIYEDNMSRMFIVAVDESSGQTQKIMNYQSKTASGTIEKGQEVEAKEFLQNCIRMLKPLKVINPYADKIKLPPQAHKIRRLHELFLSFVKQVTLINQYQRKRDGQGRVITEPEDLKTAVEIMFDSIFLKVDELDGSLRQFFEQLKAYVLAKENPQNYEFMQREIRHSLNLSKSATHRYLNNLLELEYLSVTGGYQNKGLRYKVSYWDNVVKLREQIKEYLNNQLDKL</sequence>
<dbReference type="SMART" id="SM00400">
    <property type="entry name" value="ZnF_CHCC"/>
    <property type="match status" value="1"/>
</dbReference>
<dbReference type="GO" id="GO:0008270">
    <property type="term" value="F:zinc ion binding"/>
    <property type="evidence" value="ECO:0007669"/>
    <property type="project" value="UniProtKB-KW"/>
</dbReference>
<dbReference type="InterPro" id="IPR050219">
    <property type="entry name" value="DnaG_primase"/>
</dbReference>
<dbReference type="InterPro" id="IPR027417">
    <property type="entry name" value="P-loop_NTPase"/>
</dbReference>
<dbReference type="GO" id="GO:0003899">
    <property type="term" value="F:DNA-directed RNA polymerase activity"/>
    <property type="evidence" value="ECO:0007669"/>
    <property type="project" value="InterPro"/>
</dbReference>
<dbReference type="GO" id="GO:0006269">
    <property type="term" value="P:DNA replication, synthesis of primer"/>
    <property type="evidence" value="ECO:0007669"/>
    <property type="project" value="TreeGrafter"/>
</dbReference>
<dbReference type="GO" id="GO:0003677">
    <property type="term" value="F:DNA binding"/>
    <property type="evidence" value="ECO:0007669"/>
    <property type="project" value="InterPro"/>
</dbReference>
<accession>A0A0S2HUT6</accession>
<evidence type="ECO:0000256" key="1">
    <source>
        <dbReference type="ARBA" id="ARBA00022723"/>
    </source>
</evidence>
<dbReference type="InterPro" id="IPR002694">
    <property type="entry name" value="Znf_CHC2"/>
</dbReference>
<organism evidence="5 6">
    <name type="scientific">Salinivirga cyanobacteriivorans</name>
    <dbReference type="NCBI Taxonomy" id="1307839"/>
    <lineage>
        <taxon>Bacteria</taxon>
        <taxon>Pseudomonadati</taxon>
        <taxon>Bacteroidota</taxon>
        <taxon>Bacteroidia</taxon>
        <taxon>Bacteroidales</taxon>
        <taxon>Salinivirgaceae</taxon>
        <taxon>Salinivirga</taxon>
    </lineage>
</organism>
<dbReference type="RefSeq" id="WP_081421400.1">
    <property type="nucleotide sequence ID" value="NZ_CP013118.1"/>
</dbReference>
<keyword evidence="2" id="KW-0863">Zinc-finger</keyword>
<dbReference type="OrthoDB" id="8536512at2"/>
<evidence type="ECO:0000313" key="6">
    <source>
        <dbReference type="Proteomes" id="UP000064893"/>
    </source>
</evidence>
<dbReference type="Gene3D" id="3.40.1360.10">
    <property type="match status" value="1"/>
</dbReference>
<dbReference type="STRING" id="1307839.L21SP5_00084"/>
<dbReference type="PANTHER" id="PTHR30313:SF2">
    <property type="entry name" value="DNA PRIMASE"/>
    <property type="match status" value="1"/>
</dbReference>
<dbReference type="EMBL" id="CP013118">
    <property type="protein sequence ID" value="ALO13766.1"/>
    <property type="molecule type" value="Genomic_DNA"/>
</dbReference>
<keyword evidence="3" id="KW-0862">Zinc</keyword>
<name>A0A0S2HUT6_9BACT</name>